<reference evidence="2 3" key="1">
    <citation type="submission" date="2019-03" db="EMBL/GenBank/DDBJ databases">
        <title>Draft genome sequence of Xylaria hypoxylon DSM 108379, a ubiquitous saprotrophic-parasitic fungi on hardwood.</title>
        <authorList>
            <person name="Buettner E."/>
            <person name="Leonhardt S."/>
            <person name="Gebauer A.M."/>
            <person name="Liers C."/>
            <person name="Hofrichter M."/>
            <person name="Kellner H."/>
        </authorList>
    </citation>
    <scope>NUCLEOTIDE SEQUENCE [LARGE SCALE GENOMIC DNA]</scope>
    <source>
        <strain evidence="2 3">DSM 108379</strain>
    </source>
</reference>
<protein>
    <submittedName>
        <fullName evidence="2">Uncharacterized protein</fullName>
    </submittedName>
</protein>
<proteinExistence type="predicted"/>
<evidence type="ECO:0000313" key="2">
    <source>
        <dbReference type="EMBL" id="TGJ88416.1"/>
    </source>
</evidence>
<keyword evidence="3" id="KW-1185">Reference proteome</keyword>
<feature type="compositionally biased region" description="Basic and acidic residues" evidence="1">
    <location>
        <begin position="65"/>
        <end position="82"/>
    </location>
</feature>
<evidence type="ECO:0000256" key="1">
    <source>
        <dbReference type="SAM" id="MobiDB-lite"/>
    </source>
</evidence>
<name>A0A4Z0ZFF2_9PEZI</name>
<organism evidence="2 3">
    <name type="scientific">Xylaria hypoxylon</name>
    <dbReference type="NCBI Taxonomy" id="37992"/>
    <lineage>
        <taxon>Eukaryota</taxon>
        <taxon>Fungi</taxon>
        <taxon>Dikarya</taxon>
        <taxon>Ascomycota</taxon>
        <taxon>Pezizomycotina</taxon>
        <taxon>Sordariomycetes</taxon>
        <taxon>Xylariomycetidae</taxon>
        <taxon>Xylariales</taxon>
        <taxon>Xylariaceae</taxon>
        <taxon>Xylaria</taxon>
    </lineage>
</organism>
<dbReference type="Proteomes" id="UP000297716">
    <property type="component" value="Unassembled WGS sequence"/>
</dbReference>
<accession>A0A4Z0ZFF2</accession>
<evidence type="ECO:0000313" key="3">
    <source>
        <dbReference type="Proteomes" id="UP000297716"/>
    </source>
</evidence>
<gene>
    <name evidence="2" type="ORF">E0Z10_g368</name>
</gene>
<comment type="caution">
    <text evidence="2">The sequence shown here is derived from an EMBL/GenBank/DDBJ whole genome shotgun (WGS) entry which is preliminary data.</text>
</comment>
<sequence length="340" mass="36723">MSFASLEDEHFASAYSSQPASRLMSVFASHELGQLPEDLNSVVRPSEPLASVCLPLTKAVPQSNHEQEPVLKPSTDSRERSPSHHHFCPTSIRRRFNQTRFREQIHLEAALSDEAASTAGSNAVINKLASSPAPAIMTRRWSSVTDTEQSLAAHHCQGRLPTVTRAQLDGYVSKQGMDGIVCNVRAFLSARRQSNGSGKPCMTVINENDIPPSSVQTPLDDPHPQMSALPEDQYLVTTDNIAGILDIVIAGIRSIQDDGAQLDYRSLLFSSGAPVKPTLRTQNIIPGVSAVADPATTICSPRPCFSLADGLEEFGGPRPAPKTTYSMSSDSIISTYSKPM</sequence>
<dbReference type="EMBL" id="SKBN01000003">
    <property type="protein sequence ID" value="TGJ88416.1"/>
    <property type="molecule type" value="Genomic_DNA"/>
</dbReference>
<dbReference type="OrthoDB" id="4837923at2759"/>
<dbReference type="AlphaFoldDB" id="A0A4Z0ZFF2"/>
<feature type="region of interest" description="Disordered" evidence="1">
    <location>
        <begin position="60"/>
        <end position="88"/>
    </location>
</feature>